<feature type="region of interest" description="Disordered" evidence="1">
    <location>
        <begin position="277"/>
        <end position="296"/>
    </location>
</feature>
<dbReference type="PANTHER" id="PTHR10704:SF44">
    <property type="entry name" value="LD35051P-RELATED"/>
    <property type="match status" value="1"/>
</dbReference>
<dbReference type="OrthoDB" id="9777890at2"/>
<protein>
    <submittedName>
        <fullName evidence="2">Sulfotransferase</fullName>
    </submittedName>
</protein>
<dbReference type="GO" id="GO:0006790">
    <property type="term" value="P:sulfur compound metabolic process"/>
    <property type="evidence" value="ECO:0007669"/>
    <property type="project" value="TreeGrafter"/>
</dbReference>
<evidence type="ECO:0000256" key="1">
    <source>
        <dbReference type="SAM" id="MobiDB-lite"/>
    </source>
</evidence>
<keyword evidence="2" id="KW-0808">Transferase</keyword>
<dbReference type="SUPFAM" id="SSF52540">
    <property type="entry name" value="P-loop containing nucleoside triphosphate hydrolases"/>
    <property type="match status" value="1"/>
</dbReference>
<dbReference type="InterPro" id="IPR051135">
    <property type="entry name" value="Gal/GlcNAc/GalNAc_ST"/>
</dbReference>
<organism evidence="2 3">
    <name type="scientific">Rubrobacter xylanophilus</name>
    <dbReference type="NCBI Taxonomy" id="49319"/>
    <lineage>
        <taxon>Bacteria</taxon>
        <taxon>Bacillati</taxon>
        <taxon>Actinomycetota</taxon>
        <taxon>Rubrobacteria</taxon>
        <taxon>Rubrobacterales</taxon>
        <taxon>Rubrobacteraceae</taxon>
        <taxon>Rubrobacter</taxon>
    </lineage>
</organism>
<dbReference type="Pfam" id="PF13469">
    <property type="entry name" value="Sulfotransfer_3"/>
    <property type="match status" value="1"/>
</dbReference>
<accession>A0A510HKT7</accession>
<keyword evidence="3" id="KW-1185">Reference proteome</keyword>
<dbReference type="Proteomes" id="UP000318065">
    <property type="component" value="Chromosome"/>
</dbReference>
<sequence length="328" mass="36926">MALLSRVRRVVRRNAALRGAYYRSVSLLHGARLKAARGKRANKCLDSSKIIWIFCTARSGSTWVRAMLADLLPCEVWEEPKIGQLFGEFYERAQKGQLGSKNFVLGDPTRAVWTEAVRRFALETAFASNPSITPERYLLVKEPDGAVGAPILMEALPESRMILLVRDPRDVVASALDATGEGAWMYERMDADLRRRRSRHEARGLAAYVRARANVYRRQIGNAKRAYEAHDGPKTLVRYEDLRAGTTSVMRRVLTELGLPFGEAALARVVERHSWENVPDSEKGSGKFYRKAKPGGWREDLTPEQIEIVEEITAPLLKEFYPPPGGET</sequence>
<gene>
    <name evidence="2" type="ORF">RxyAA322_24830</name>
</gene>
<dbReference type="AlphaFoldDB" id="A0A510HKT7"/>
<dbReference type="GO" id="GO:0006044">
    <property type="term" value="P:N-acetylglucosamine metabolic process"/>
    <property type="evidence" value="ECO:0007669"/>
    <property type="project" value="TreeGrafter"/>
</dbReference>
<dbReference type="InterPro" id="IPR027417">
    <property type="entry name" value="P-loop_NTPase"/>
</dbReference>
<dbReference type="PANTHER" id="PTHR10704">
    <property type="entry name" value="CARBOHYDRATE SULFOTRANSFERASE"/>
    <property type="match status" value="1"/>
</dbReference>
<dbReference type="RefSeq" id="WP_143528616.1">
    <property type="nucleotide sequence ID" value="NZ_AP019791.1"/>
</dbReference>
<dbReference type="Gene3D" id="3.40.50.300">
    <property type="entry name" value="P-loop containing nucleotide triphosphate hydrolases"/>
    <property type="match status" value="1"/>
</dbReference>
<dbReference type="GO" id="GO:0001517">
    <property type="term" value="F:N-acetylglucosamine 6-O-sulfotransferase activity"/>
    <property type="evidence" value="ECO:0007669"/>
    <property type="project" value="TreeGrafter"/>
</dbReference>
<reference evidence="2" key="1">
    <citation type="journal article" date="2019" name="Microbiol. Resour. Announc.">
        <title>Complete Genome Sequence of Rubrobacter xylanophilus Strain AA3-22, Isolated from Arima Onsen in Japan.</title>
        <authorList>
            <person name="Tomariguchi N."/>
            <person name="Miyazaki K."/>
        </authorList>
    </citation>
    <scope>NUCLEOTIDE SEQUENCE [LARGE SCALE GENOMIC DNA]</scope>
    <source>
        <strain evidence="2">AA3-22</strain>
    </source>
</reference>
<evidence type="ECO:0000313" key="3">
    <source>
        <dbReference type="Proteomes" id="UP000318065"/>
    </source>
</evidence>
<proteinExistence type="predicted"/>
<evidence type="ECO:0000313" key="2">
    <source>
        <dbReference type="EMBL" id="BBL80629.1"/>
    </source>
</evidence>
<dbReference type="EMBL" id="AP019791">
    <property type="protein sequence ID" value="BBL80629.1"/>
    <property type="molecule type" value="Genomic_DNA"/>
</dbReference>
<name>A0A510HKT7_9ACTN</name>